<dbReference type="PANTHER" id="PTHR28011:SF1">
    <property type="entry name" value="NON-CLASSICAL EXPORT PROTEIN 1"/>
    <property type="match status" value="1"/>
</dbReference>
<protein>
    <submittedName>
        <fullName evidence="1">Non-classical export protein 1</fullName>
    </submittedName>
</protein>
<dbReference type="Pfam" id="PF11654">
    <property type="entry name" value="NCE101"/>
    <property type="match status" value="1"/>
</dbReference>
<proteinExistence type="predicted"/>
<dbReference type="PANTHER" id="PTHR28011">
    <property type="entry name" value="NON-CLASSICAL EXPORT PROTEIN 1"/>
    <property type="match status" value="1"/>
</dbReference>
<sequence>MPSYLISRFADPMLGFATGLLAFTLNETSPRTSPAPGYSMRELISWKMDKVRPARPPKLRRNSGTDEVDVDALAKMLQEAEKIERK</sequence>
<accession>A0A0F7SNT9</accession>
<reference evidence="1" key="1">
    <citation type="submission" date="2014-08" db="EMBL/GenBank/DDBJ databases">
        <authorList>
            <person name="Sharma Rahul"/>
            <person name="Thines Marco"/>
        </authorList>
    </citation>
    <scope>NUCLEOTIDE SEQUENCE</scope>
</reference>
<dbReference type="InterPro" id="IPR024242">
    <property type="entry name" value="NCE101"/>
</dbReference>
<dbReference type="EMBL" id="LN483157">
    <property type="protein sequence ID" value="CED83747.1"/>
    <property type="molecule type" value="Genomic_DNA"/>
</dbReference>
<organism evidence="1">
    <name type="scientific">Phaffia rhodozyma</name>
    <name type="common">Yeast</name>
    <name type="synonym">Xanthophyllomyces dendrorhous</name>
    <dbReference type="NCBI Taxonomy" id="264483"/>
    <lineage>
        <taxon>Eukaryota</taxon>
        <taxon>Fungi</taxon>
        <taxon>Dikarya</taxon>
        <taxon>Basidiomycota</taxon>
        <taxon>Agaricomycotina</taxon>
        <taxon>Tremellomycetes</taxon>
        <taxon>Cystofilobasidiales</taxon>
        <taxon>Mrakiaceae</taxon>
        <taxon>Phaffia</taxon>
    </lineage>
</organism>
<evidence type="ECO:0000313" key="1">
    <source>
        <dbReference type="EMBL" id="CED83747.1"/>
    </source>
</evidence>
<dbReference type="GO" id="GO:0009306">
    <property type="term" value="P:protein secretion"/>
    <property type="evidence" value="ECO:0007669"/>
    <property type="project" value="InterPro"/>
</dbReference>
<dbReference type="AlphaFoldDB" id="A0A0F7SNT9"/>
<name>A0A0F7SNT9_PHARH</name>